<dbReference type="InterPro" id="IPR038770">
    <property type="entry name" value="Na+/solute_symporter_sf"/>
</dbReference>
<dbReference type="Proteomes" id="UP000619033">
    <property type="component" value="Unassembled WGS sequence"/>
</dbReference>
<keyword evidence="7 8" id="KW-0472">Membrane</keyword>
<dbReference type="Gene3D" id="1.20.1530.20">
    <property type="match status" value="1"/>
</dbReference>
<evidence type="ECO:0000313" key="10">
    <source>
        <dbReference type="Proteomes" id="UP000619033"/>
    </source>
</evidence>
<feature type="transmembrane region" description="Helical" evidence="8">
    <location>
        <begin position="290"/>
        <end position="308"/>
    </location>
</feature>
<dbReference type="GO" id="GO:0005886">
    <property type="term" value="C:plasma membrane"/>
    <property type="evidence" value="ECO:0007669"/>
    <property type="project" value="UniProtKB-SubCell"/>
</dbReference>
<sequence length="312" mass="33166">MSALIDVILPVFLVIGFGYAAARWLGFTEAAVDGLMRFAQSFAVPCLLFKSIAGLEMSIGAESGLFLSFYIGAFSCYFLGYLGARHIFGRPPEDAVAIGFACLFSNSLLLGVPITERAYGEAALSGNFSIIALHSPMFYTFGIIMMELARSRGRLKQPAALAGQIGKGILRQPMVLGVLSGVAFNVLNLPVPGILGGAVDLLARAAVPASLFGLGGVLLRYRPEGDMKTIAMVCGLSILVHPAITYGLGRWVFDLNINQMRSAVLTSSMAPGVNAYLFAHLYGVAKRVNASAVLIATALSMLTIWGWLHVLP</sequence>
<gene>
    <name evidence="9" type="ORF">JI744_11135</name>
</gene>
<dbReference type="RefSeq" id="WP_202660785.1">
    <property type="nucleotide sequence ID" value="NZ_JAESVP010000005.1"/>
</dbReference>
<feature type="transmembrane region" description="Helical" evidence="8">
    <location>
        <begin position="174"/>
        <end position="195"/>
    </location>
</feature>
<keyword evidence="5 8" id="KW-0812">Transmembrane</keyword>
<dbReference type="InterPro" id="IPR004776">
    <property type="entry name" value="Mem_transp_PIN-like"/>
</dbReference>
<dbReference type="GO" id="GO:0055085">
    <property type="term" value="P:transmembrane transport"/>
    <property type="evidence" value="ECO:0007669"/>
    <property type="project" value="InterPro"/>
</dbReference>
<evidence type="ECO:0000256" key="1">
    <source>
        <dbReference type="ARBA" id="ARBA00004651"/>
    </source>
</evidence>
<dbReference type="Pfam" id="PF03547">
    <property type="entry name" value="Mem_trans"/>
    <property type="match status" value="1"/>
</dbReference>
<dbReference type="PANTHER" id="PTHR36838">
    <property type="entry name" value="AUXIN EFFLUX CARRIER FAMILY PROTEIN"/>
    <property type="match status" value="1"/>
</dbReference>
<dbReference type="EMBL" id="JAESVP010000005">
    <property type="protein sequence ID" value="MBL4928658.1"/>
    <property type="molecule type" value="Genomic_DNA"/>
</dbReference>
<comment type="subcellular location">
    <subcellularLocation>
        <location evidence="1">Cell membrane</location>
        <topology evidence="1">Multi-pass membrane protein</topology>
    </subcellularLocation>
</comment>
<feature type="transmembrane region" description="Helical" evidence="8">
    <location>
        <begin position="126"/>
        <end position="146"/>
    </location>
</feature>
<protein>
    <submittedName>
        <fullName evidence="9">AEC family transporter</fullName>
    </submittedName>
</protein>
<evidence type="ECO:0000256" key="5">
    <source>
        <dbReference type="ARBA" id="ARBA00022692"/>
    </source>
</evidence>
<accession>A0A8J7MUG8</accession>
<comment type="caution">
    <text evidence="9">The sequence shown here is derived from an EMBL/GenBank/DDBJ whole genome shotgun (WGS) entry which is preliminary data.</text>
</comment>
<dbReference type="PANTHER" id="PTHR36838:SF1">
    <property type="entry name" value="SLR1864 PROTEIN"/>
    <property type="match status" value="1"/>
</dbReference>
<evidence type="ECO:0000256" key="7">
    <source>
        <dbReference type="ARBA" id="ARBA00023136"/>
    </source>
</evidence>
<comment type="similarity">
    <text evidence="2">Belongs to the auxin efflux carrier (TC 2.A.69) family.</text>
</comment>
<feature type="transmembrane region" description="Helical" evidence="8">
    <location>
        <begin position="65"/>
        <end position="83"/>
    </location>
</feature>
<evidence type="ECO:0000313" key="9">
    <source>
        <dbReference type="EMBL" id="MBL4928658.1"/>
    </source>
</evidence>
<keyword evidence="6 8" id="KW-1133">Transmembrane helix</keyword>
<evidence type="ECO:0000256" key="2">
    <source>
        <dbReference type="ARBA" id="ARBA00010145"/>
    </source>
</evidence>
<feature type="transmembrane region" description="Helical" evidence="8">
    <location>
        <begin position="201"/>
        <end position="219"/>
    </location>
</feature>
<reference evidence="9" key="1">
    <citation type="submission" date="2021-01" db="EMBL/GenBank/DDBJ databases">
        <title>Genome seq and assembly of Tabrizicola sp. KVB23.</title>
        <authorList>
            <person name="Chhetri G."/>
        </authorList>
    </citation>
    <scope>NUCLEOTIDE SEQUENCE</scope>
    <source>
        <strain evidence="9">KVB23</strain>
    </source>
</reference>
<feature type="transmembrane region" description="Helical" evidence="8">
    <location>
        <begin position="231"/>
        <end position="253"/>
    </location>
</feature>
<keyword evidence="3" id="KW-0813">Transport</keyword>
<proteinExistence type="inferred from homology"/>
<keyword evidence="10" id="KW-1185">Reference proteome</keyword>
<feature type="transmembrane region" description="Helical" evidence="8">
    <location>
        <begin position="95"/>
        <end position="114"/>
    </location>
</feature>
<evidence type="ECO:0000256" key="8">
    <source>
        <dbReference type="SAM" id="Phobius"/>
    </source>
</evidence>
<evidence type="ECO:0000256" key="3">
    <source>
        <dbReference type="ARBA" id="ARBA00022448"/>
    </source>
</evidence>
<feature type="transmembrane region" description="Helical" evidence="8">
    <location>
        <begin position="259"/>
        <end position="278"/>
    </location>
</feature>
<evidence type="ECO:0000256" key="4">
    <source>
        <dbReference type="ARBA" id="ARBA00022475"/>
    </source>
</evidence>
<keyword evidence="4" id="KW-1003">Cell membrane</keyword>
<feature type="transmembrane region" description="Helical" evidence="8">
    <location>
        <begin position="7"/>
        <end position="26"/>
    </location>
</feature>
<dbReference type="AlphaFoldDB" id="A0A8J7MUG8"/>
<evidence type="ECO:0000256" key="6">
    <source>
        <dbReference type="ARBA" id="ARBA00022989"/>
    </source>
</evidence>
<organism evidence="9 10">
    <name type="scientific">Fuscibacter oryzae</name>
    <dbReference type="NCBI Taxonomy" id="2803939"/>
    <lineage>
        <taxon>Bacteria</taxon>
        <taxon>Pseudomonadati</taxon>
        <taxon>Pseudomonadota</taxon>
        <taxon>Alphaproteobacteria</taxon>
        <taxon>Rhodobacterales</taxon>
        <taxon>Paracoccaceae</taxon>
        <taxon>Fuscibacter</taxon>
    </lineage>
</organism>
<name>A0A8J7MUG8_9RHOB</name>